<keyword evidence="1" id="KW-0812">Transmembrane</keyword>
<name>A0A4S2MY66_9PEZI</name>
<accession>A0A4S2MY66</accession>
<keyword evidence="3" id="KW-1185">Reference proteome</keyword>
<keyword evidence="1" id="KW-1133">Transmembrane helix</keyword>
<sequence>MIFFCLTSFLSVCVLMCGIFGRGGTCMERLDLKPPQLAAIVHLFHECFMVLGGIGVV</sequence>
<feature type="transmembrane region" description="Helical" evidence="1">
    <location>
        <begin position="37"/>
        <end position="56"/>
    </location>
</feature>
<dbReference type="EMBL" id="ML220118">
    <property type="protein sequence ID" value="TGZ81650.1"/>
    <property type="molecule type" value="Genomic_DNA"/>
</dbReference>
<gene>
    <name evidence="2" type="ORF">EX30DRAFT_340534</name>
</gene>
<reference evidence="2 3" key="1">
    <citation type="submission" date="2019-04" db="EMBL/GenBank/DDBJ databases">
        <title>Comparative genomics and transcriptomics to analyze fruiting body development in filamentous ascomycetes.</title>
        <authorList>
            <consortium name="DOE Joint Genome Institute"/>
            <person name="Lutkenhaus R."/>
            <person name="Traeger S."/>
            <person name="Breuer J."/>
            <person name="Kuo A."/>
            <person name="Lipzen A."/>
            <person name="Pangilinan J."/>
            <person name="Dilworth D."/>
            <person name="Sandor L."/>
            <person name="Poggeler S."/>
            <person name="Barry K."/>
            <person name="Grigoriev I.V."/>
            <person name="Nowrousian M."/>
        </authorList>
    </citation>
    <scope>NUCLEOTIDE SEQUENCE [LARGE SCALE GENOMIC DNA]</scope>
    <source>
        <strain evidence="2 3">CBS 389.68</strain>
    </source>
</reference>
<organism evidence="2 3">
    <name type="scientific">Ascodesmis nigricans</name>
    <dbReference type="NCBI Taxonomy" id="341454"/>
    <lineage>
        <taxon>Eukaryota</taxon>
        <taxon>Fungi</taxon>
        <taxon>Dikarya</taxon>
        <taxon>Ascomycota</taxon>
        <taxon>Pezizomycotina</taxon>
        <taxon>Pezizomycetes</taxon>
        <taxon>Pezizales</taxon>
        <taxon>Ascodesmidaceae</taxon>
        <taxon>Ascodesmis</taxon>
    </lineage>
</organism>
<keyword evidence="1" id="KW-0472">Membrane</keyword>
<evidence type="ECO:0000313" key="2">
    <source>
        <dbReference type="EMBL" id="TGZ81650.1"/>
    </source>
</evidence>
<dbReference type="InParanoid" id="A0A4S2MY66"/>
<dbReference type="AlphaFoldDB" id="A0A4S2MY66"/>
<evidence type="ECO:0000256" key="1">
    <source>
        <dbReference type="SAM" id="Phobius"/>
    </source>
</evidence>
<proteinExistence type="predicted"/>
<protein>
    <submittedName>
        <fullName evidence="2">Uncharacterized protein</fullName>
    </submittedName>
</protein>
<dbReference type="Proteomes" id="UP000298138">
    <property type="component" value="Unassembled WGS sequence"/>
</dbReference>
<evidence type="ECO:0000313" key="3">
    <source>
        <dbReference type="Proteomes" id="UP000298138"/>
    </source>
</evidence>